<name>A0A6J0PPL9_ELAGV</name>
<dbReference type="OrthoDB" id="418495at2759"/>
<dbReference type="SUPFAM" id="SSF52833">
    <property type="entry name" value="Thioredoxin-like"/>
    <property type="match status" value="1"/>
</dbReference>
<dbReference type="InterPro" id="IPR036249">
    <property type="entry name" value="Thioredoxin-like_sf"/>
</dbReference>
<dbReference type="GeneID" id="105055822"/>
<accession>A0A6J0PPL9</accession>
<evidence type="ECO:0000313" key="3">
    <source>
        <dbReference type="RefSeq" id="XP_019709524.1"/>
    </source>
</evidence>
<dbReference type="RefSeq" id="XP_019709524.1">
    <property type="nucleotide sequence ID" value="XM_019853965.2"/>
</dbReference>
<gene>
    <name evidence="3" type="primary">LOC105055822</name>
</gene>
<dbReference type="Gene3D" id="3.40.30.10">
    <property type="entry name" value="Glutaredoxin"/>
    <property type="match status" value="1"/>
</dbReference>
<proteinExistence type="predicted"/>
<dbReference type="KEGG" id="egu:105055822"/>
<dbReference type="InParanoid" id="A0A6J0PPL9"/>
<protein>
    <submittedName>
        <fullName evidence="3">Monothiol glutaredoxin-S10</fullName>
    </submittedName>
</protein>
<reference evidence="3" key="1">
    <citation type="submission" date="2025-08" db="UniProtKB">
        <authorList>
            <consortium name="RefSeq"/>
        </authorList>
    </citation>
    <scope>IDENTIFICATION</scope>
</reference>
<feature type="region of interest" description="Disordered" evidence="1">
    <location>
        <begin position="1"/>
        <end position="20"/>
    </location>
</feature>
<dbReference type="Proteomes" id="UP000504607">
    <property type="component" value="Chromosome 12"/>
</dbReference>
<organism evidence="2 3">
    <name type="scientific">Elaeis guineensis var. tenera</name>
    <name type="common">Oil palm</name>
    <dbReference type="NCBI Taxonomy" id="51953"/>
    <lineage>
        <taxon>Eukaryota</taxon>
        <taxon>Viridiplantae</taxon>
        <taxon>Streptophyta</taxon>
        <taxon>Embryophyta</taxon>
        <taxon>Tracheophyta</taxon>
        <taxon>Spermatophyta</taxon>
        <taxon>Magnoliopsida</taxon>
        <taxon>Liliopsida</taxon>
        <taxon>Arecaceae</taxon>
        <taxon>Arecoideae</taxon>
        <taxon>Cocoseae</taxon>
        <taxon>Elaeidinae</taxon>
        <taxon>Elaeis</taxon>
    </lineage>
</organism>
<evidence type="ECO:0000256" key="1">
    <source>
        <dbReference type="SAM" id="MobiDB-lite"/>
    </source>
</evidence>
<keyword evidence="2" id="KW-1185">Reference proteome</keyword>
<sequence>MHQLPKWAPSSPLASPPGPQLQKVLERLTGQYTVPNVFIDTVKLHGKGELTTLLSELNMGSKSLQQPGNCSPMNAIIQGHLDG</sequence>
<dbReference type="AlphaFoldDB" id="A0A6J0PPL9"/>
<evidence type="ECO:0000313" key="2">
    <source>
        <dbReference type="Proteomes" id="UP000504607"/>
    </source>
</evidence>